<organism evidence="1 2">
    <name type="scientific">Lasiosphaeris hirsuta</name>
    <dbReference type="NCBI Taxonomy" id="260670"/>
    <lineage>
        <taxon>Eukaryota</taxon>
        <taxon>Fungi</taxon>
        <taxon>Dikarya</taxon>
        <taxon>Ascomycota</taxon>
        <taxon>Pezizomycotina</taxon>
        <taxon>Sordariomycetes</taxon>
        <taxon>Sordariomycetidae</taxon>
        <taxon>Sordariales</taxon>
        <taxon>Lasiosphaeriaceae</taxon>
        <taxon>Lasiosphaeris</taxon>
    </lineage>
</organism>
<evidence type="ECO:0000313" key="2">
    <source>
        <dbReference type="Proteomes" id="UP001172102"/>
    </source>
</evidence>
<evidence type="ECO:0000313" key="1">
    <source>
        <dbReference type="EMBL" id="KAK0719765.1"/>
    </source>
</evidence>
<comment type="caution">
    <text evidence="1">The sequence shown here is derived from an EMBL/GenBank/DDBJ whole genome shotgun (WGS) entry which is preliminary data.</text>
</comment>
<proteinExistence type="predicted"/>
<dbReference type="Proteomes" id="UP001172102">
    <property type="component" value="Unassembled WGS sequence"/>
</dbReference>
<accession>A0AA40DY07</accession>
<name>A0AA40DY07_9PEZI</name>
<sequence length="229" mass="25927">MAGERRDTQVKLAQCLPLLLRPASAPHCVCYQRQTASYHLLFFTLCLPSRGLVTRHRDRPNVPFARQNSATSPAAKDDQSRSRWLDLVQPCYFLSYSAMYHRNIAFDAAPVWLWASILSQSRVWGGFVEIVIVNFASLLCVGNEVGAVVCRAHSFIPQRDIRRTVRPPRLFPFQTRQRRGLCACINSISGSWTLEQSHSQCFVAADLVDCAWSSLDVDWTVPPKPMAFQ</sequence>
<dbReference type="EMBL" id="JAUKUA010000003">
    <property type="protein sequence ID" value="KAK0719765.1"/>
    <property type="molecule type" value="Genomic_DNA"/>
</dbReference>
<dbReference type="AlphaFoldDB" id="A0AA40DY07"/>
<reference evidence="1" key="1">
    <citation type="submission" date="2023-06" db="EMBL/GenBank/DDBJ databases">
        <title>Genome-scale phylogeny and comparative genomics of the fungal order Sordariales.</title>
        <authorList>
            <consortium name="Lawrence Berkeley National Laboratory"/>
            <person name="Hensen N."/>
            <person name="Bonometti L."/>
            <person name="Westerberg I."/>
            <person name="Brannstrom I.O."/>
            <person name="Guillou S."/>
            <person name="Cros-Aarteil S."/>
            <person name="Calhoun S."/>
            <person name="Haridas S."/>
            <person name="Kuo A."/>
            <person name="Mondo S."/>
            <person name="Pangilinan J."/>
            <person name="Riley R."/>
            <person name="Labutti K."/>
            <person name="Andreopoulos B."/>
            <person name="Lipzen A."/>
            <person name="Chen C."/>
            <person name="Yanf M."/>
            <person name="Daum C."/>
            <person name="Ng V."/>
            <person name="Clum A."/>
            <person name="Steindorff A."/>
            <person name="Ohm R."/>
            <person name="Martin F."/>
            <person name="Silar P."/>
            <person name="Natvig D."/>
            <person name="Lalanne C."/>
            <person name="Gautier V."/>
            <person name="Ament-Velasquez S.L."/>
            <person name="Kruys A."/>
            <person name="Hutchinson M.I."/>
            <person name="Powell A.J."/>
            <person name="Barry K."/>
            <person name="Miller A.N."/>
            <person name="Grigoriev I.V."/>
            <person name="Debuchy R."/>
            <person name="Gladieux P."/>
            <person name="Thoren M.H."/>
            <person name="Johannesson H."/>
        </authorList>
    </citation>
    <scope>NUCLEOTIDE SEQUENCE</scope>
    <source>
        <strain evidence="1">SMH4607-1</strain>
    </source>
</reference>
<keyword evidence="2" id="KW-1185">Reference proteome</keyword>
<protein>
    <submittedName>
        <fullName evidence="1">Uncharacterized protein</fullName>
    </submittedName>
</protein>
<gene>
    <name evidence="1" type="ORF">B0H67DRAFT_163682</name>
</gene>